<dbReference type="Proteomes" id="UP000745859">
    <property type="component" value="Unassembled WGS sequence"/>
</dbReference>
<keyword evidence="1" id="KW-0472">Membrane</keyword>
<feature type="transmembrane region" description="Helical" evidence="1">
    <location>
        <begin position="178"/>
        <end position="200"/>
    </location>
</feature>
<evidence type="ECO:0000256" key="1">
    <source>
        <dbReference type="SAM" id="Phobius"/>
    </source>
</evidence>
<gene>
    <name evidence="2" type="ORF">FHR24_001930</name>
</gene>
<feature type="transmembrane region" description="Helical" evidence="1">
    <location>
        <begin position="206"/>
        <end position="228"/>
    </location>
</feature>
<organism evidence="2 3">
    <name type="scientific">Wenyingzhuangia heitensis</name>
    <dbReference type="NCBI Taxonomy" id="1487859"/>
    <lineage>
        <taxon>Bacteria</taxon>
        <taxon>Pseudomonadati</taxon>
        <taxon>Bacteroidota</taxon>
        <taxon>Flavobacteriia</taxon>
        <taxon>Flavobacteriales</taxon>
        <taxon>Flavobacteriaceae</taxon>
        <taxon>Wenyingzhuangia</taxon>
    </lineage>
</organism>
<dbReference type="RefSeq" id="WP_167187545.1">
    <property type="nucleotide sequence ID" value="NZ_JAASQL010000002.1"/>
</dbReference>
<feature type="transmembrane region" description="Helical" evidence="1">
    <location>
        <begin position="136"/>
        <end position="158"/>
    </location>
</feature>
<keyword evidence="1" id="KW-1133">Transmembrane helix</keyword>
<reference evidence="2 3" key="1">
    <citation type="submission" date="2020-03" db="EMBL/GenBank/DDBJ databases">
        <title>Genomic Encyclopedia of Type Strains, Phase IV (KMG-IV): sequencing the most valuable type-strain genomes for metagenomic binning, comparative biology and taxonomic classification.</title>
        <authorList>
            <person name="Goeker M."/>
        </authorList>
    </citation>
    <scope>NUCLEOTIDE SEQUENCE [LARGE SCALE GENOMIC DNA]</scope>
    <source>
        <strain evidence="2 3">DSM 101599</strain>
    </source>
</reference>
<dbReference type="EMBL" id="JAASQL010000002">
    <property type="protein sequence ID" value="NIJ45462.1"/>
    <property type="molecule type" value="Genomic_DNA"/>
</dbReference>
<keyword evidence="3" id="KW-1185">Reference proteome</keyword>
<feature type="transmembrane region" description="Helical" evidence="1">
    <location>
        <begin position="499"/>
        <end position="518"/>
    </location>
</feature>
<keyword evidence="1" id="KW-0812">Transmembrane</keyword>
<accession>A0ABX0U9G8</accession>
<feature type="transmembrane region" description="Helical" evidence="1">
    <location>
        <begin position="439"/>
        <end position="462"/>
    </location>
</feature>
<evidence type="ECO:0000313" key="3">
    <source>
        <dbReference type="Proteomes" id="UP000745859"/>
    </source>
</evidence>
<proteinExistence type="predicted"/>
<feature type="transmembrane region" description="Helical" evidence="1">
    <location>
        <begin position="393"/>
        <end position="419"/>
    </location>
</feature>
<protein>
    <submittedName>
        <fullName evidence="2">Uncharacterized protein</fullName>
    </submittedName>
</protein>
<name>A0ABX0U9G8_9FLAO</name>
<sequence>MKPIPENISVLILEIKNLIGMPVSVNAVMAVLESMGIREIDVKEDYHLESLAVLAALIFKELLKEEYSDEEMNPSSSEAEAYIKSNRGFNKYKDAIKFYIKGLMSVLPIFIQIACVVIFGYAIWVNVGFNDLQSTAVVLSVIWALILTGGFIQMIGRVGSYYWCSLQKVKAYIAMNRLFFKAIRFVLTILLFINVVNFFLHLYPYIMILIYSIYTILISILLLCLALMYPIEKRWTIIFTITTATAIGLFLKFYTNLHIYLTHWIGISTVILLSFLVYQWTFRDVKKNKKNEYKRFIRDGVIIYNNNLYFLYGTFLYILVFMDRFLAWSADRGTVIPYVIYYEKDYEIGMDLSIVIFFLVAGVLEYSMFVFSKQLNIVLQKLDFYSIAVFKKAFAYLYFRNLLSFLITSLVAFLFVYGFMHYDWGYKSAFGEGFPERSYNVLIYGSIGYFCLSWAMLNVLYMFRLNQPKNAVKIVGIAIIIDFVVGAFCSRFISYEYSVLGMLAGMLFFLLGSLYYNYKIFSRIDYYAVL</sequence>
<feature type="transmembrane region" description="Helical" evidence="1">
    <location>
        <begin position="98"/>
        <end position="124"/>
    </location>
</feature>
<feature type="transmembrane region" description="Helical" evidence="1">
    <location>
        <begin position="235"/>
        <end position="254"/>
    </location>
</feature>
<feature type="transmembrane region" description="Helical" evidence="1">
    <location>
        <begin position="474"/>
        <end position="493"/>
    </location>
</feature>
<feature type="transmembrane region" description="Helical" evidence="1">
    <location>
        <begin position="352"/>
        <end position="372"/>
    </location>
</feature>
<evidence type="ECO:0000313" key="2">
    <source>
        <dbReference type="EMBL" id="NIJ45462.1"/>
    </source>
</evidence>
<comment type="caution">
    <text evidence="2">The sequence shown here is derived from an EMBL/GenBank/DDBJ whole genome shotgun (WGS) entry which is preliminary data.</text>
</comment>
<feature type="transmembrane region" description="Helical" evidence="1">
    <location>
        <begin position="260"/>
        <end position="280"/>
    </location>
</feature>
<feature type="transmembrane region" description="Helical" evidence="1">
    <location>
        <begin position="301"/>
        <end position="322"/>
    </location>
</feature>